<evidence type="ECO:0000313" key="1">
    <source>
        <dbReference type="EMBL" id="OAY60188.1"/>
    </source>
</evidence>
<reference evidence="1" key="1">
    <citation type="submission" date="2016-02" db="EMBL/GenBank/DDBJ databases">
        <title>WGS assembly of Manihot esculenta.</title>
        <authorList>
            <person name="Bredeson J.V."/>
            <person name="Prochnik S.E."/>
            <person name="Lyons J.B."/>
            <person name="Schmutz J."/>
            <person name="Grimwood J."/>
            <person name="Vrebalov J."/>
            <person name="Bart R.S."/>
            <person name="Amuge T."/>
            <person name="Ferguson M.E."/>
            <person name="Green R."/>
            <person name="Putnam N."/>
            <person name="Stites J."/>
            <person name="Rounsley S."/>
            <person name="Rokhsar D.S."/>
        </authorList>
    </citation>
    <scope>NUCLEOTIDE SEQUENCE [LARGE SCALE GENOMIC DNA]</scope>
    <source>
        <tissue evidence="1">Leaf</tissue>
    </source>
</reference>
<name>A0A2C9WJQ4_MANES</name>
<gene>
    <name evidence="1" type="ORF">MANES_01G092800</name>
</gene>
<protein>
    <submittedName>
        <fullName evidence="1">Uncharacterized protein</fullName>
    </submittedName>
</protein>
<proteinExistence type="predicted"/>
<dbReference type="EMBL" id="CM004387">
    <property type="protein sequence ID" value="OAY60188.1"/>
    <property type="molecule type" value="Genomic_DNA"/>
</dbReference>
<dbReference type="AlphaFoldDB" id="A0A2C9WJQ4"/>
<sequence length="46" mass="5026">MLGFSLGKFLHLSSIFESVLHEWRSSCGAAKDDLPASSCSMLILCH</sequence>
<organism evidence="1">
    <name type="scientific">Manihot esculenta</name>
    <name type="common">Cassava</name>
    <name type="synonym">Jatropha manihot</name>
    <dbReference type="NCBI Taxonomy" id="3983"/>
    <lineage>
        <taxon>Eukaryota</taxon>
        <taxon>Viridiplantae</taxon>
        <taxon>Streptophyta</taxon>
        <taxon>Embryophyta</taxon>
        <taxon>Tracheophyta</taxon>
        <taxon>Spermatophyta</taxon>
        <taxon>Magnoliopsida</taxon>
        <taxon>eudicotyledons</taxon>
        <taxon>Gunneridae</taxon>
        <taxon>Pentapetalae</taxon>
        <taxon>rosids</taxon>
        <taxon>fabids</taxon>
        <taxon>Malpighiales</taxon>
        <taxon>Euphorbiaceae</taxon>
        <taxon>Crotonoideae</taxon>
        <taxon>Manihoteae</taxon>
        <taxon>Manihot</taxon>
    </lineage>
</organism>
<accession>A0A2C9WJQ4</accession>